<organism evidence="7 8">
    <name type="scientific">Holospora curviuscula</name>
    <dbReference type="NCBI Taxonomy" id="1082868"/>
    <lineage>
        <taxon>Bacteria</taxon>
        <taxon>Pseudomonadati</taxon>
        <taxon>Pseudomonadota</taxon>
        <taxon>Alphaproteobacteria</taxon>
        <taxon>Holosporales</taxon>
        <taxon>Holosporaceae</taxon>
        <taxon>Holospora</taxon>
    </lineage>
</organism>
<dbReference type="InterPro" id="IPR020814">
    <property type="entry name" value="Ribosomal_S6_plastid/chlpt"/>
</dbReference>
<dbReference type="AlphaFoldDB" id="A0A2S5R7C7"/>
<dbReference type="Pfam" id="PF01250">
    <property type="entry name" value="Ribosomal_S6"/>
    <property type="match status" value="1"/>
</dbReference>
<dbReference type="OrthoDB" id="9812702at2"/>
<keyword evidence="8" id="KW-1185">Reference proteome</keyword>
<dbReference type="Gene3D" id="3.30.70.60">
    <property type="match status" value="1"/>
</dbReference>
<dbReference type="Proteomes" id="UP000239425">
    <property type="component" value="Unassembled WGS sequence"/>
</dbReference>
<dbReference type="GO" id="GO:0005737">
    <property type="term" value="C:cytoplasm"/>
    <property type="evidence" value="ECO:0007669"/>
    <property type="project" value="UniProtKB-ARBA"/>
</dbReference>
<evidence type="ECO:0000256" key="1">
    <source>
        <dbReference type="ARBA" id="ARBA00009512"/>
    </source>
</evidence>
<protein>
    <recommendedName>
        <fullName evidence="5 6">Small ribosomal subunit protein bS6</fullName>
    </recommendedName>
</protein>
<dbReference type="GO" id="GO:0070181">
    <property type="term" value="F:small ribosomal subunit rRNA binding"/>
    <property type="evidence" value="ECO:0007669"/>
    <property type="project" value="TreeGrafter"/>
</dbReference>
<dbReference type="EMBL" id="PHHC01000129">
    <property type="protein sequence ID" value="PPE03210.1"/>
    <property type="molecule type" value="Genomic_DNA"/>
</dbReference>
<dbReference type="GO" id="GO:0005840">
    <property type="term" value="C:ribosome"/>
    <property type="evidence" value="ECO:0007669"/>
    <property type="project" value="UniProtKB-KW"/>
</dbReference>
<evidence type="ECO:0000256" key="6">
    <source>
        <dbReference type="HAMAP-Rule" id="MF_00360"/>
    </source>
</evidence>
<dbReference type="GO" id="GO:1990904">
    <property type="term" value="C:ribonucleoprotein complex"/>
    <property type="evidence" value="ECO:0007669"/>
    <property type="project" value="UniProtKB-KW"/>
</dbReference>
<dbReference type="RefSeq" id="WP_104207268.1">
    <property type="nucleotide sequence ID" value="NZ_PHHC01000129.1"/>
</dbReference>
<evidence type="ECO:0000256" key="4">
    <source>
        <dbReference type="ARBA" id="ARBA00035104"/>
    </source>
</evidence>
<dbReference type="SUPFAM" id="SSF54995">
    <property type="entry name" value="Ribosomal protein S6"/>
    <property type="match status" value="1"/>
</dbReference>
<keyword evidence="2 6" id="KW-0689">Ribosomal protein</keyword>
<evidence type="ECO:0000256" key="2">
    <source>
        <dbReference type="ARBA" id="ARBA00022980"/>
    </source>
</evidence>
<gene>
    <name evidence="6" type="primary">rpsF</name>
    <name evidence="7" type="ORF">HCUR_01350</name>
</gene>
<keyword evidence="6" id="KW-0699">rRNA-binding</keyword>
<evidence type="ECO:0000256" key="3">
    <source>
        <dbReference type="ARBA" id="ARBA00023274"/>
    </source>
</evidence>
<name>A0A2S5R7C7_9PROT</name>
<dbReference type="InterPro" id="IPR035980">
    <property type="entry name" value="Ribosomal_bS6_sf"/>
</dbReference>
<comment type="similarity">
    <text evidence="1 6">Belongs to the bacterial ribosomal protein bS6 family.</text>
</comment>
<accession>A0A2S5R7C7</accession>
<evidence type="ECO:0000313" key="8">
    <source>
        <dbReference type="Proteomes" id="UP000239425"/>
    </source>
</evidence>
<dbReference type="InterPro" id="IPR000529">
    <property type="entry name" value="Ribosomal_bS6"/>
</dbReference>
<evidence type="ECO:0000313" key="7">
    <source>
        <dbReference type="EMBL" id="PPE03210.1"/>
    </source>
</evidence>
<dbReference type="GO" id="GO:0006412">
    <property type="term" value="P:translation"/>
    <property type="evidence" value="ECO:0007669"/>
    <property type="project" value="UniProtKB-UniRule"/>
</dbReference>
<sequence>MTAMQETVREVLRGRHQRDTLVKYEVVLIINPDYSMAQVLEVFQKLESQVQSKHGVMGHSEYWGFRTLAYPIHKRNKAHYVYYIAELNKSWVQELERFLSVELHGGVFRHLILRVNDKSLGTEPTMLRQSSLMDAVNGASKTVSSVS</sequence>
<keyword evidence="3 6" id="KW-0687">Ribonucleoprotein</keyword>
<dbReference type="HAMAP" id="MF_00360">
    <property type="entry name" value="Ribosomal_bS6"/>
    <property type="match status" value="1"/>
</dbReference>
<dbReference type="CDD" id="cd00473">
    <property type="entry name" value="bS6"/>
    <property type="match status" value="1"/>
</dbReference>
<evidence type="ECO:0000256" key="5">
    <source>
        <dbReference type="ARBA" id="ARBA00035294"/>
    </source>
</evidence>
<comment type="function">
    <text evidence="4 6">Binds together with bS18 to 16S ribosomal RNA.</text>
</comment>
<dbReference type="NCBIfam" id="TIGR00166">
    <property type="entry name" value="S6"/>
    <property type="match status" value="1"/>
</dbReference>
<dbReference type="PANTHER" id="PTHR21011:SF1">
    <property type="entry name" value="SMALL RIBOSOMAL SUBUNIT PROTEIN BS6M"/>
    <property type="match status" value="1"/>
</dbReference>
<keyword evidence="6" id="KW-0694">RNA-binding</keyword>
<dbReference type="GO" id="GO:0003735">
    <property type="term" value="F:structural constituent of ribosome"/>
    <property type="evidence" value="ECO:0007669"/>
    <property type="project" value="InterPro"/>
</dbReference>
<comment type="caution">
    <text evidence="7">The sequence shown here is derived from an EMBL/GenBank/DDBJ whole genome shotgun (WGS) entry which is preliminary data.</text>
</comment>
<reference evidence="7 8" key="1">
    <citation type="submission" date="2017-11" db="EMBL/GenBank/DDBJ databases">
        <title>Comparative genomic analysis of Holospora spp., intranuclear symbionts of paramecia.</title>
        <authorList>
            <person name="Garushyants S.K."/>
            <person name="Beliavskaya A."/>
            <person name="Malko D.B."/>
            <person name="Logacheva M.D."/>
            <person name="Rautian M.S."/>
            <person name="Gelfand M.S."/>
        </authorList>
    </citation>
    <scope>NUCLEOTIDE SEQUENCE [LARGE SCALE GENOMIC DNA]</scope>
    <source>
        <strain evidence="8">02AZ16</strain>
    </source>
</reference>
<dbReference type="InterPro" id="IPR014717">
    <property type="entry name" value="Transl_elong_EF1B/ribsomal_bS6"/>
</dbReference>
<dbReference type="PANTHER" id="PTHR21011">
    <property type="entry name" value="MITOCHONDRIAL 28S RIBOSOMAL PROTEIN S6"/>
    <property type="match status" value="1"/>
</dbReference>
<proteinExistence type="inferred from homology"/>